<evidence type="ECO:0000313" key="3">
    <source>
        <dbReference type="Proteomes" id="UP000762676"/>
    </source>
</evidence>
<evidence type="ECO:0000256" key="1">
    <source>
        <dbReference type="SAM" id="MobiDB-lite"/>
    </source>
</evidence>
<feature type="region of interest" description="Disordered" evidence="1">
    <location>
        <begin position="31"/>
        <end position="63"/>
    </location>
</feature>
<evidence type="ECO:0000313" key="2">
    <source>
        <dbReference type="EMBL" id="GFS10747.1"/>
    </source>
</evidence>
<dbReference type="Proteomes" id="UP000762676">
    <property type="component" value="Unassembled WGS sequence"/>
</dbReference>
<sequence length="86" mass="9546">MPKRRLLTHPCTWLHRLIPDWCVSSADRQVNVPHKSHGDSPRSPAGLQDKWAEEDAGPLSVSPADCQTLSPSYHRVISALMVGHVN</sequence>
<organism evidence="2 3">
    <name type="scientific">Elysia marginata</name>
    <dbReference type="NCBI Taxonomy" id="1093978"/>
    <lineage>
        <taxon>Eukaryota</taxon>
        <taxon>Metazoa</taxon>
        <taxon>Spiralia</taxon>
        <taxon>Lophotrochozoa</taxon>
        <taxon>Mollusca</taxon>
        <taxon>Gastropoda</taxon>
        <taxon>Heterobranchia</taxon>
        <taxon>Euthyneura</taxon>
        <taxon>Panpulmonata</taxon>
        <taxon>Sacoglossa</taxon>
        <taxon>Placobranchoidea</taxon>
        <taxon>Plakobranchidae</taxon>
        <taxon>Elysia</taxon>
    </lineage>
</organism>
<protein>
    <submittedName>
        <fullName evidence="2">Uncharacterized protein</fullName>
    </submittedName>
</protein>
<accession>A0AAV4IN92</accession>
<proteinExistence type="predicted"/>
<gene>
    <name evidence="2" type="ORF">ElyMa_006654100</name>
</gene>
<comment type="caution">
    <text evidence="2">The sequence shown here is derived from an EMBL/GenBank/DDBJ whole genome shotgun (WGS) entry which is preliminary data.</text>
</comment>
<dbReference type="AlphaFoldDB" id="A0AAV4IN92"/>
<name>A0AAV4IN92_9GAST</name>
<reference evidence="2 3" key="1">
    <citation type="journal article" date="2021" name="Elife">
        <title>Chloroplast acquisition without the gene transfer in kleptoplastic sea slugs, Plakobranchus ocellatus.</title>
        <authorList>
            <person name="Maeda T."/>
            <person name="Takahashi S."/>
            <person name="Yoshida T."/>
            <person name="Shimamura S."/>
            <person name="Takaki Y."/>
            <person name="Nagai Y."/>
            <person name="Toyoda A."/>
            <person name="Suzuki Y."/>
            <person name="Arimoto A."/>
            <person name="Ishii H."/>
            <person name="Satoh N."/>
            <person name="Nishiyama T."/>
            <person name="Hasebe M."/>
            <person name="Maruyama T."/>
            <person name="Minagawa J."/>
            <person name="Obokata J."/>
            <person name="Shigenobu S."/>
        </authorList>
    </citation>
    <scope>NUCLEOTIDE SEQUENCE [LARGE SCALE GENOMIC DNA]</scope>
</reference>
<dbReference type="EMBL" id="BMAT01013347">
    <property type="protein sequence ID" value="GFS10747.1"/>
    <property type="molecule type" value="Genomic_DNA"/>
</dbReference>
<keyword evidence="3" id="KW-1185">Reference proteome</keyword>